<proteinExistence type="inferred from homology"/>
<name>A0A2A2MBN8_9GAMM</name>
<evidence type="ECO:0000256" key="1">
    <source>
        <dbReference type="ARBA" id="ARBA00004141"/>
    </source>
</evidence>
<dbReference type="OrthoDB" id="3170849at2"/>
<comment type="similarity">
    <text evidence="2">Belongs to the SLC13A/DASS transporter (TC 2.A.47) family. DIT1 subfamily.</text>
</comment>
<evidence type="ECO:0000313" key="7">
    <source>
        <dbReference type="EMBL" id="PAV95702.1"/>
    </source>
</evidence>
<dbReference type="AlphaFoldDB" id="A0A2A2MBN8"/>
<evidence type="ECO:0000256" key="3">
    <source>
        <dbReference type="ARBA" id="ARBA00022692"/>
    </source>
</evidence>
<dbReference type="KEGG" id="hpar:AL518_07190"/>
<dbReference type="InterPro" id="IPR001898">
    <property type="entry name" value="SLC13A/DASS"/>
</dbReference>
<gene>
    <name evidence="7" type="ORF">CJD50_14805</name>
</gene>
<dbReference type="NCBIfam" id="TIGR00785">
    <property type="entry name" value="dass"/>
    <property type="match status" value="1"/>
</dbReference>
<evidence type="ECO:0000256" key="4">
    <source>
        <dbReference type="ARBA" id="ARBA00022989"/>
    </source>
</evidence>
<feature type="transmembrane region" description="Helical" evidence="6">
    <location>
        <begin position="374"/>
        <end position="395"/>
    </location>
</feature>
<keyword evidence="5 6" id="KW-0472">Membrane</keyword>
<dbReference type="Pfam" id="PF00939">
    <property type="entry name" value="Na_sulph_symp"/>
    <property type="match status" value="1"/>
</dbReference>
<feature type="transmembrane region" description="Helical" evidence="6">
    <location>
        <begin position="7"/>
        <end position="25"/>
    </location>
</feature>
<feature type="transmembrane region" description="Helical" evidence="6">
    <location>
        <begin position="407"/>
        <end position="440"/>
    </location>
</feature>
<feature type="transmembrane region" description="Helical" evidence="6">
    <location>
        <begin position="312"/>
        <end position="328"/>
    </location>
</feature>
<dbReference type="PIRSF" id="PIRSF002457">
    <property type="entry name" value="DASS"/>
    <property type="match status" value="1"/>
</dbReference>
<dbReference type="PANTHER" id="PTHR42826">
    <property type="entry name" value="DICARBOXYLATE TRANSPORTER 2.1, CHLOROPLASTIC"/>
    <property type="match status" value="1"/>
</dbReference>
<dbReference type="Proteomes" id="UP000218796">
    <property type="component" value="Unassembled WGS sequence"/>
</dbReference>
<organism evidence="7 8">
    <name type="scientific">Hafnia paralvei</name>
    <dbReference type="NCBI Taxonomy" id="546367"/>
    <lineage>
        <taxon>Bacteria</taxon>
        <taxon>Pseudomonadati</taxon>
        <taxon>Pseudomonadota</taxon>
        <taxon>Gammaproteobacteria</taxon>
        <taxon>Enterobacterales</taxon>
        <taxon>Hafniaceae</taxon>
        <taxon>Hafnia</taxon>
    </lineage>
</organism>
<dbReference type="InterPro" id="IPR030676">
    <property type="entry name" value="CitT-rel"/>
</dbReference>
<feature type="transmembrane region" description="Helical" evidence="6">
    <location>
        <begin position="31"/>
        <end position="49"/>
    </location>
</feature>
<feature type="transmembrane region" description="Helical" evidence="6">
    <location>
        <begin position="460"/>
        <end position="486"/>
    </location>
</feature>
<feature type="transmembrane region" description="Helical" evidence="6">
    <location>
        <begin position="56"/>
        <end position="73"/>
    </location>
</feature>
<evidence type="ECO:0000256" key="5">
    <source>
        <dbReference type="ARBA" id="ARBA00023136"/>
    </source>
</evidence>
<protein>
    <submittedName>
        <fullName evidence="7">Anion permease</fullName>
    </submittedName>
</protein>
<dbReference type="EMBL" id="NQMS01000006">
    <property type="protein sequence ID" value="PAV95702.1"/>
    <property type="molecule type" value="Genomic_DNA"/>
</dbReference>
<evidence type="ECO:0000256" key="2">
    <source>
        <dbReference type="ARBA" id="ARBA00007349"/>
    </source>
</evidence>
<feature type="transmembrane region" description="Helical" evidence="6">
    <location>
        <begin position="340"/>
        <end position="362"/>
    </location>
</feature>
<dbReference type="GO" id="GO:0022857">
    <property type="term" value="F:transmembrane transporter activity"/>
    <property type="evidence" value="ECO:0007669"/>
    <property type="project" value="InterPro"/>
</dbReference>
<keyword evidence="3 6" id="KW-0812">Transmembrane</keyword>
<feature type="transmembrane region" description="Helical" evidence="6">
    <location>
        <begin position="232"/>
        <end position="258"/>
    </location>
</feature>
<comment type="subcellular location">
    <subcellularLocation>
        <location evidence="1">Membrane</location>
        <topology evidence="1">Multi-pass membrane protein</topology>
    </subcellularLocation>
</comment>
<accession>A0A2A2MBN8</accession>
<evidence type="ECO:0000256" key="6">
    <source>
        <dbReference type="SAM" id="Phobius"/>
    </source>
</evidence>
<evidence type="ECO:0000313" key="8">
    <source>
        <dbReference type="Proteomes" id="UP000218796"/>
    </source>
</evidence>
<keyword evidence="8" id="KW-1185">Reference proteome</keyword>
<keyword evidence="4 6" id="KW-1133">Transmembrane helix</keyword>
<reference evidence="7 8" key="1">
    <citation type="submission" date="2017-08" db="EMBL/GenBank/DDBJ databases">
        <title>Draft Genome Sequence of Hafnia alvei CITHA-6 Isolated from Raw Bovine Milk.</title>
        <authorList>
            <person name="Culligan E.P."/>
            <person name="Mcsweeney A."/>
            <person name="O'Doherty C."/>
            <person name="Gleeson E."/>
            <person name="O'Riordan D."/>
            <person name="Sleator R.D."/>
        </authorList>
    </citation>
    <scope>NUCLEOTIDE SEQUENCE [LARGE SCALE GENOMIC DNA]</scope>
    <source>
        <strain evidence="7 8">CITHA-6</strain>
    </source>
</reference>
<feature type="transmembrane region" description="Helical" evidence="6">
    <location>
        <begin position="189"/>
        <end position="212"/>
    </location>
</feature>
<sequence>MPFFRNYWRYLAPLIVTLILASFPTPSGLELHAWLFFSVFMGIIVGLILEPIPGAVVAMVGIAIIAVLSPWLLFSPIQMSQTGFKFTTKALSWAVSGFSNSVIWLIFAAFMFGTGYEKTGLGRRIALILVNKMGHKTLFLGYAIMLSELILAPVTPSNSARGAGIIYPIIRNLPPLYDSQPNSRSSRNIGSYIMWMGITADCVTSAIFLTAMAPNLLLIGLMKSATGMSISWGNWFLGMLPLSIGLVLLVPWLAYIIYPPVLKSGHQVPQWAKEELVAMGPLCRKEKRMLILMAAALLLWIFGGAYIDAAMVGYSVVAIMLVTNIITWDDIISNKSAWSVFFWLASLITLATGLNDTGFIPWFGQRLSQGLSTYSPTLVMIALIVVFYLLRYFFASATAYTSALAPMMIAAAIGIPAIPLPIFCLMVGAAIGLGSILTPYATGPSPIYYGSGYLPTTDYWRLGAIFGVIFLLLLLITGFLWMPFVFT</sequence>
<dbReference type="GO" id="GO:0016020">
    <property type="term" value="C:membrane"/>
    <property type="evidence" value="ECO:0007669"/>
    <property type="project" value="UniProtKB-SubCell"/>
</dbReference>
<feature type="transmembrane region" description="Helical" evidence="6">
    <location>
        <begin position="289"/>
        <end position="306"/>
    </location>
</feature>
<feature type="transmembrane region" description="Helical" evidence="6">
    <location>
        <begin position="93"/>
        <end position="116"/>
    </location>
</feature>
<comment type="caution">
    <text evidence="7">The sequence shown here is derived from an EMBL/GenBank/DDBJ whole genome shotgun (WGS) entry which is preliminary data.</text>
</comment>
<dbReference type="RefSeq" id="WP_061059514.1">
    <property type="nucleotide sequence ID" value="NZ_CATYOV010000019.1"/>
</dbReference>